<dbReference type="AlphaFoldDB" id="X1DWX0"/>
<evidence type="ECO:0000313" key="2">
    <source>
        <dbReference type="EMBL" id="GAH12700.1"/>
    </source>
</evidence>
<dbReference type="GO" id="GO:0005524">
    <property type="term" value="F:ATP binding"/>
    <property type="evidence" value="ECO:0007669"/>
    <property type="project" value="InterPro"/>
</dbReference>
<dbReference type="InterPro" id="IPR007694">
    <property type="entry name" value="DNA_helicase_DnaB-like_C"/>
</dbReference>
<dbReference type="GO" id="GO:0006260">
    <property type="term" value="P:DNA replication"/>
    <property type="evidence" value="ECO:0007669"/>
    <property type="project" value="InterPro"/>
</dbReference>
<dbReference type="GO" id="GO:0003678">
    <property type="term" value="F:DNA helicase activity"/>
    <property type="evidence" value="ECO:0007669"/>
    <property type="project" value="InterPro"/>
</dbReference>
<dbReference type="PANTHER" id="PTHR30153">
    <property type="entry name" value="REPLICATIVE DNA HELICASE DNAB"/>
    <property type="match status" value="1"/>
</dbReference>
<evidence type="ECO:0000259" key="1">
    <source>
        <dbReference type="Pfam" id="PF03796"/>
    </source>
</evidence>
<protein>
    <recommendedName>
        <fullName evidence="1">SF4 helicase domain-containing protein</fullName>
    </recommendedName>
</protein>
<feature type="domain" description="SF4 helicase" evidence="1">
    <location>
        <begin position="14"/>
        <end position="95"/>
    </location>
</feature>
<name>X1DWX0_9ZZZZ</name>
<dbReference type="InterPro" id="IPR027417">
    <property type="entry name" value="P-loop_NTPase"/>
</dbReference>
<feature type="non-terminal residue" evidence="2">
    <location>
        <position position="1"/>
    </location>
</feature>
<reference evidence="2" key="1">
    <citation type="journal article" date="2014" name="Front. Microbiol.">
        <title>High frequency of phylogenetically diverse reductive dehalogenase-homologous genes in deep subseafloor sedimentary metagenomes.</title>
        <authorList>
            <person name="Kawai M."/>
            <person name="Futagami T."/>
            <person name="Toyoda A."/>
            <person name="Takaki Y."/>
            <person name="Nishi S."/>
            <person name="Hori S."/>
            <person name="Arai W."/>
            <person name="Tsubouchi T."/>
            <person name="Morono Y."/>
            <person name="Uchiyama I."/>
            <person name="Ito T."/>
            <person name="Fujiyama A."/>
            <person name="Inagaki F."/>
            <person name="Takami H."/>
        </authorList>
    </citation>
    <scope>NUCLEOTIDE SEQUENCE</scope>
    <source>
        <strain evidence="2">Expedition CK06-06</strain>
    </source>
</reference>
<organism evidence="2">
    <name type="scientific">marine sediment metagenome</name>
    <dbReference type="NCBI Taxonomy" id="412755"/>
    <lineage>
        <taxon>unclassified sequences</taxon>
        <taxon>metagenomes</taxon>
        <taxon>ecological metagenomes</taxon>
    </lineage>
</organism>
<dbReference type="SUPFAM" id="SSF52540">
    <property type="entry name" value="P-loop containing nucleoside triphosphate hydrolases"/>
    <property type="match status" value="1"/>
</dbReference>
<comment type="caution">
    <text evidence="2">The sequence shown here is derived from an EMBL/GenBank/DDBJ whole genome shotgun (WGS) entry which is preliminary data.</text>
</comment>
<dbReference type="GO" id="GO:0005829">
    <property type="term" value="C:cytosol"/>
    <property type="evidence" value="ECO:0007669"/>
    <property type="project" value="TreeGrafter"/>
</dbReference>
<dbReference type="PANTHER" id="PTHR30153:SF2">
    <property type="entry name" value="REPLICATIVE DNA HELICASE"/>
    <property type="match status" value="1"/>
</dbReference>
<dbReference type="EMBL" id="BART01031284">
    <property type="protein sequence ID" value="GAH12700.1"/>
    <property type="molecule type" value="Genomic_DNA"/>
</dbReference>
<gene>
    <name evidence="2" type="ORF">S01H4_54375</name>
</gene>
<dbReference type="Pfam" id="PF03796">
    <property type="entry name" value="DnaB_C"/>
    <property type="match status" value="1"/>
</dbReference>
<dbReference type="Gene3D" id="3.40.50.300">
    <property type="entry name" value="P-loop containing nucleotide triphosphate hydrolases"/>
    <property type="match status" value="1"/>
</dbReference>
<proteinExistence type="predicted"/>
<accession>X1DWX0</accession>
<sequence>YERIDEIRKKKYSGFMTGYRQLDDVLAGMWKQEFVILGGLPFSGKTTLGLGFLWNMAPMIKTGVISAEMGRDALYFKLFGWDGAISAKRLRNGSL</sequence>